<reference evidence="4" key="1">
    <citation type="journal article" date="2019" name="Int. J. Syst. Evol. Microbiol.">
        <title>The Global Catalogue of Microorganisms (GCM) 10K type strain sequencing project: providing services to taxonomists for standard genome sequencing and annotation.</title>
        <authorList>
            <consortium name="The Broad Institute Genomics Platform"/>
            <consortium name="The Broad Institute Genome Sequencing Center for Infectious Disease"/>
            <person name="Wu L."/>
            <person name="Ma J."/>
        </authorList>
    </citation>
    <scope>NUCLEOTIDE SEQUENCE [LARGE SCALE GENOMIC DNA]</scope>
    <source>
        <strain evidence="4">JCM 17839</strain>
    </source>
</reference>
<keyword evidence="2" id="KW-0234">DNA repair</keyword>
<dbReference type="PANTHER" id="PTHR43003">
    <property type="entry name" value="DNA-3-METHYLADENINE GLYCOSYLASE"/>
    <property type="match status" value="1"/>
</dbReference>
<dbReference type="EMBL" id="BAABGP010000008">
    <property type="protein sequence ID" value="GAA4483619.1"/>
    <property type="molecule type" value="Genomic_DNA"/>
</dbReference>
<evidence type="ECO:0000256" key="2">
    <source>
        <dbReference type="ARBA" id="ARBA00023204"/>
    </source>
</evidence>
<dbReference type="SUPFAM" id="SSF48150">
    <property type="entry name" value="DNA-glycosylase"/>
    <property type="match status" value="1"/>
</dbReference>
<sequence>MQSVQMSTPIRTSTLPLTGPYDLREVALMGFGHRDESSFDGVMRLAFCTDALDAQVGVEVRQSGDLLTLTVRGEGDLDAISAQVARVVSADPDGDAWAAVCAADPVLARVHAAAPGFRPSNFYSPYEAAVWAILSARRARGQGIALRQRLSQQHGAVFELAGRTEAAVPLPEQLLALESFPGLPADRIPRLHAIARAALDGQLDAPRLAAMTPDEAMLDVQRLPGIGPFYSALIVIRACGLVDVLSTQEDHTRAAVEALYGLDHTPDDVELVRISDAWRPFRTWAAVSLRAVGSRLLDTTAT</sequence>
<dbReference type="PANTHER" id="PTHR43003:SF13">
    <property type="entry name" value="DNA-3-METHYLADENINE GLYCOSYLASE 2"/>
    <property type="match status" value="1"/>
</dbReference>
<comment type="caution">
    <text evidence="3">The sequence shown here is derived from an EMBL/GenBank/DDBJ whole genome shotgun (WGS) entry which is preliminary data.</text>
</comment>
<organism evidence="3 4">
    <name type="scientific">Microbacterium panaciterrae</name>
    <dbReference type="NCBI Taxonomy" id="985759"/>
    <lineage>
        <taxon>Bacteria</taxon>
        <taxon>Bacillati</taxon>
        <taxon>Actinomycetota</taxon>
        <taxon>Actinomycetes</taxon>
        <taxon>Micrococcales</taxon>
        <taxon>Microbacteriaceae</taxon>
        <taxon>Microbacterium</taxon>
    </lineage>
</organism>
<dbReference type="InterPro" id="IPR011257">
    <property type="entry name" value="DNA_glycosylase"/>
</dbReference>
<evidence type="ECO:0000313" key="4">
    <source>
        <dbReference type="Proteomes" id="UP001500731"/>
    </source>
</evidence>
<dbReference type="InterPro" id="IPR051912">
    <property type="entry name" value="Alkylbase_DNA_Glycosylase/TA"/>
</dbReference>
<gene>
    <name evidence="3" type="ORF">GCM10023171_15470</name>
</gene>
<dbReference type="Proteomes" id="UP001500731">
    <property type="component" value="Unassembled WGS sequence"/>
</dbReference>
<protein>
    <submittedName>
        <fullName evidence="3">DNA-3-methyladenine glycosylase</fullName>
    </submittedName>
</protein>
<keyword evidence="1" id="KW-0227">DNA damage</keyword>
<evidence type="ECO:0000256" key="1">
    <source>
        <dbReference type="ARBA" id="ARBA00022763"/>
    </source>
</evidence>
<dbReference type="Gene3D" id="1.10.1670.40">
    <property type="match status" value="1"/>
</dbReference>
<accession>A0ABP8PBQ4</accession>
<name>A0ABP8PBQ4_9MICO</name>
<proteinExistence type="predicted"/>
<dbReference type="Gene3D" id="1.10.340.30">
    <property type="entry name" value="Hypothetical protein, domain 2"/>
    <property type="match status" value="1"/>
</dbReference>
<evidence type="ECO:0000313" key="3">
    <source>
        <dbReference type="EMBL" id="GAA4483619.1"/>
    </source>
</evidence>
<keyword evidence="4" id="KW-1185">Reference proteome</keyword>